<gene>
    <name evidence="1" type="ORF">WKW77_29665</name>
</gene>
<dbReference type="Pfam" id="PF06240">
    <property type="entry name" value="COXG"/>
    <property type="match status" value="1"/>
</dbReference>
<dbReference type="PANTHER" id="PTHR38588:SF1">
    <property type="entry name" value="BLL0334 PROTEIN"/>
    <property type="match status" value="1"/>
</dbReference>
<organism evidence="1 2">
    <name type="scientific">Variovorax ureilyticus</name>
    <dbReference type="NCBI Taxonomy" id="1836198"/>
    <lineage>
        <taxon>Bacteria</taxon>
        <taxon>Pseudomonadati</taxon>
        <taxon>Pseudomonadota</taxon>
        <taxon>Betaproteobacteria</taxon>
        <taxon>Burkholderiales</taxon>
        <taxon>Comamonadaceae</taxon>
        <taxon>Variovorax</taxon>
    </lineage>
</organism>
<dbReference type="InterPro" id="IPR010419">
    <property type="entry name" value="CO_DH_gsu"/>
</dbReference>
<dbReference type="CDD" id="cd07823">
    <property type="entry name" value="SRPBCC_5"/>
    <property type="match status" value="1"/>
</dbReference>
<protein>
    <submittedName>
        <fullName evidence="1">SRPBCC family protein</fullName>
    </submittedName>
</protein>
<proteinExistence type="predicted"/>
<dbReference type="RefSeq" id="WP_340360477.1">
    <property type="nucleotide sequence ID" value="NZ_JBBKZU010000018.1"/>
</dbReference>
<dbReference type="Proteomes" id="UP001365846">
    <property type="component" value="Unassembled WGS sequence"/>
</dbReference>
<accession>A0ABU8VQ32</accession>
<evidence type="ECO:0000313" key="2">
    <source>
        <dbReference type="Proteomes" id="UP001365846"/>
    </source>
</evidence>
<dbReference type="EMBL" id="JBBKZU010000018">
    <property type="protein sequence ID" value="MEJ8815267.1"/>
    <property type="molecule type" value="Genomic_DNA"/>
</dbReference>
<dbReference type="Gene3D" id="3.30.530.20">
    <property type="match status" value="1"/>
</dbReference>
<reference evidence="1 2" key="1">
    <citation type="submission" date="2024-03" db="EMBL/GenBank/DDBJ databases">
        <title>Novel species of the genus Variovorax.</title>
        <authorList>
            <person name="Liu Q."/>
            <person name="Xin Y.-H."/>
        </authorList>
    </citation>
    <scope>NUCLEOTIDE SEQUENCE [LARGE SCALE GENOMIC DNA]</scope>
    <source>
        <strain evidence="1 2">KACC 18899</strain>
    </source>
</reference>
<keyword evidence="2" id="KW-1185">Reference proteome</keyword>
<sequence>MEVKVDKKVPLDASVDQSWALLSDVRAVAACMPGAQITEQLDDRHYKGAVTSRVGPATLRFAGEIEVLAFNPADHEIQLLGKAVDQTGSSASMNLTARVVPGDAPGRATLVGLATMTVSGKLAQFSGRLIGPASDVILAQFSENFRAAASRVATGSSREPAPAVNELSAFALLRAMVARWFTRLFRGGTS</sequence>
<dbReference type="SUPFAM" id="SSF55961">
    <property type="entry name" value="Bet v1-like"/>
    <property type="match status" value="1"/>
</dbReference>
<comment type="caution">
    <text evidence="1">The sequence shown here is derived from an EMBL/GenBank/DDBJ whole genome shotgun (WGS) entry which is preliminary data.</text>
</comment>
<dbReference type="InterPro" id="IPR023393">
    <property type="entry name" value="START-like_dom_sf"/>
</dbReference>
<dbReference type="PANTHER" id="PTHR38588">
    <property type="entry name" value="BLL0334 PROTEIN"/>
    <property type="match status" value="1"/>
</dbReference>
<name>A0ABU8VQ32_9BURK</name>
<evidence type="ECO:0000313" key="1">
    <source>
        <dbReference type="EMBL" id="MEJ8815267.1"/>
    </source>
</evidence>